<dbReference type="PANTHER" id="PTHR43433">
    <property type="entry name" value="HYDROLASE, ALPHA/BETA FOLD FAMILY PROTEIN"/>
    <property type="match status" value="1"/>
</dbReference>
<proteinExistence type="predicted"/>
<keyword evidence="3" id="KW-1185">Reference proteome</keyword>
<dbReference type="EMBL" id="JBEPSH010000002">
    <property type="protein sequence ID" value="MET4575877.1"/>
    <property type="molecule type" value="Genomic_DNA"/>
</dbReference>
<dbReference type="InterPro" id="IPR029058">
    <property type="entry name" value="AB_hydrolase_fold"/>
</dbReference>
<dbReference type="InterPro" id="IPR050471">
    <property type="entry name" value="AB_hydrolase"/>
</dbReference>
<evidence type="ECO:0000259" key="1">
    <source>
        <dbReference type="Pfam" id="PF00561"/>
    </source>
</evidence>
<feature type="domain" description="AB hydrolase-1" evidence="1">
    <location>
        <begin position="21"/>
        <end position="274"/>
    </location>
</feature>
<reference evidence="2 3" key="1">
    <citation type="submission" date="2024-06" db="EMBL/GenBank/DDBJ databases">
        <title>Sorghum-associated microbial communities from plants grown in Nebraska, USA.</title>
        <authorList>
            <person name="Schachtman D."/>
        </authorList>
    </citation>
    <scope>NUCLEOTIDE SEQUENCE [LARGE SCALE GENOMIC DNA]</scope>
    <source>
        <strain evidence="2 3">2709</strain>
    </source>
</reference>
<name>A0ABV2Q5M0_9BURK</name>
<dbReference type="Pfam" id="PF00561">
    <property type="entry name" value="Abhydrolase_1"/>
    <property type="match status" value="1"/>
</dbReference>
<sequence>MKLSVNGIPIEAEDTGGPGEPILLIMGLGGQLIHWPAEFMQALIDAGYRVLRFDNRDAGLSKHFPGKSPPNLPWIATQAWLGLRPRLPYSLSDMAADALGVLDALEIERAHVIGLSMGAMIAQRVALAAPKRVQSLTCIMGSSGARGLMKPTSAVMRAGAGKPRGQADAETLARYYVRFLQAISSPTLPPSQEAFMEVFERTAARHSPDTDATARQLAAILTDGKRAKQLASISTPTLVIHGKQDPLVPPVCGEDTARRIPGARLQMIPDMAHDLAPAVHPEILRRVLAVLLPFLAEHPLGSETQSSTLRAEP</sequence>
<dbReference type="Proteomes" id="UP001549320">
    <property type="component" value="Unassembled WGS sequence"/>
</dbReference>
<dbReference type="SUPFAM" id="SSF53474">
    <property type="entry name" value="alpha/beta-Hydrolases"/>
    <property type="match status" value="1"/>
</dbReference>
<dbReference type="Gene3D" id="3.40.50.1820">
    <property type="entry name" value="alpha/beta hydrolase"/>
    <property type="match status" value="1"/>
</dbReference>
<evidence type="ECO:0000313" key="2">
    <source>
        <dbReference type="EMBL" id="MET4575877.1"/>
    </source>
</evidence>
<accession>A0ABV2Q5M0</accession>
<evidence type="ECO:0000313" key="3">
    <source>
        <dbReference type="Proteomes" id="UP001549320"/>
    </source>
</evidence>
<dbReference type="InterPro" id="IPR000073">
    <property type="entry name" value="AB_hydrolase_1"/>
</dbReference>
<organism evidence="2 3">
    <name type="scientific">Ottowia thiooxydans</name>
    <dbReference type="NCBI Taxonomy" id="219182"/>
    <lineage>
        <taxon>Bacteria</taxon>
        <taxon>Pseudomonadati</taxon>
        <taxon>Pseudomonadota</taxon>
        <taxon>Betaproteobacteria</taxon>
        <taxon>Burkholderiales</taxon>
        <taxon>Comamonadaceae</taxon>
        <taxon>Ottowia</taxon>
    </lineage>
</organism>
<gene>
    <name evidence="2" type="ORF">ABIE13_000977</name>
</gene>
<protein>
    <submittedName>
        <fullName evidence="2">Pimeloyl-ACP methyl ester carboxylesterase</fullName>
    </submittedName>
</protein>
<dbReference type="RefSeq" id="WP_354441638.1">
    <property type="nucleotide sequence ID" value="NZ_JBEPSH010000002.1"/>
</dbReference>
<comment type="caution">
    <text evidence="2">The sequence shown here is derived from an EMBL/GenBank/DDBJ whole genome shotgun (WGS) entry which is preliminary data.</text>
</comment>
<dbReference type="PANTHER" id="PTHR43433:SF5">
    <property type="entry name" value="AB HYDROLASE-1 DOMAIN-CONTAINING PROTEIN"/>
    <property type="match status" value="1"/>
</dbReference>